<reference evidence="3 4" key="1">
    <citation type="submission" date="2018-03" db="EMBL/GenBank/DDBJ databases">
        <title>Genomic Encyclopedia of Type Strains, Phase III (KMG-III): the genomes of soil and plant-associated and newly described type strains.</title>
        <authorList>
            <person name="Whitman W."/>
        </authorList>
    </citation>
    <scope>NUCLEOTIDE SEQUENCE [LARGE SCALE GENOMIC DNA]</scope>
    <source>
        <strain evidence="3 4">CGMCC 1.12700</strain>
    </source>
</reference>
<organism evidence="3 4">
    <name type="scientific">Taibaiella chishuiensis</name>
    <dbReference type="NCBI Taxonomy" id="1434707"/>
    <lineage>
        <taxon>Bacteria</taxon>
        <taxon>Pseudomonadati</taxon>
        <taxon>Bacteroidota</taxon>
        <taxon>Chitinophagia</taxon>
        <taxon>Chitinophagales</taxon>
        <taxon>Chitinophagaceae</taxon>
        <taxon>Taibaiella</taxon>
    </lineage>
</organism>
<feature type="compositionally biased region" description="Polar residues" evidence="1">
    <location>
        <begin position="25"/>
        <end position="48"/>
    </location>
</feature>
<gene>
    <name evidence="3" type="ORF">B0I18_1137</name>
</gene>
<feature type="signal peptide" evidence="2">
    <location>
        <begin position="1"/>
        <end position="18"/>
    </location>
</feature>
<accession>A0A2P8CVM5</accession>
<name>A0A2P8CVM5_9BACT</name>
<feature type="chain" id="PRO_5015183424" description="YD repeat-containing protein" evidence="2">
    <location>
        <begin position="19"/>
        <end position="358"/>
    </location>
</feature>
<sequence>MKQFLTIAFILLSLWECAAQKKSQQPLEQPGTQETSGIQPPPVMQTNPRPAASAGTPDTIKIPTGATPCPCNRMDLIFTDNEKAATPFAMRRKMKGKIKKLWTTEKRDTTVGYWETLSPGEVEETLFSPAGMLLYTATEKIKRNNSDITLSSKISFQYDSDNNPRQADLYVLSANPIVFKFDYAPKGNLRSIYTGKDTSLDTRQGKDMTIHFKCWHLDKRYYLLRNVFIAQVKTAQSGFVFDDAGNLMEKEQVEYRTSKTSKHTKEKFGYNGQGMLTKHAYLERNGDTKSVITITNDSYGNPVKELWGSGAYTAYEYKYDPQGNWIWKRQTFYEHNAFSGQPEISERINFKRTIEYYR</sequence>
<evidence type="ECO:0000313" key="4">
    <source>
        <dbReference type="Proteomes" id="UP000240572"/>
    </source>
</evidence>
<keyword evidence="4" id="KW-1185">Reference proteome</keyword>
<protein>
    <recommendedName>
        <fullName evidence="5">YD repeat-containing protein</fullName>
    </recommendedName>
</protein>
<feature type="region of interest" description="Disordered" evidence="1">
    <location>
        <begin position="25"/>
        <end position="62"/>
    </location>
</feature>
<proteinExistence type="predicted"/>
<dbReference type="Gene3D" id="2.180.10.10">
    <property type="entry name" value="RHS repeat-associated core"/>
    <property type="match status" value="1"/>
</dbReference>
<evidence type="ECO:0008006" key="5">
    <source>
        <dbReference type="Google" id="ProtNLM"/>
    </source>
</evidence>
<evidence type="ECO:0000256" key="2">
    <source>
        <dbReference type="SAM" id="SignalP"/>
    </source>
</evidence>
<dbReference type="Proteomes" id="UP000240572">
    <property type="component" value="Unassembled WGS sequence"/>
</dbReference>
<dbReference type="AlphaFoldDB" id="A0A2P8CVM5"/>
<evidence type="ECO:0000256" key="1">
    <source>
        <dbReference type="SAM" id="MobiDB-lite"/>
    </source>
</evidence>
<evidence type="ECO:0000313" key="3">
    <source>
        <dbReference type="EMBL" id="PSK88996.1"/>
    </source>
</evidence>
<comment type="caution">
    <text evidence="3">The sequence shown here is derived from an EMBL/GenBank/DDBJ whole genome shotgun (WGS) entry which is preliminary data.</text>
</comment>
<keyword evidence="2" id="KW-0732">Signal</keyword>
<dbReference type="EMBL" id="PYGD01000013">
    <property type="protein sequence ID" value="PSK88996.1"/>
    <property type="molecule type" value="Genomic_DNA"/>
</dbReference>